<sequence>MNKSLICAICLSTLLVAGKTTAQSLAPLTPGEAVDLAIQNSPQVRASKLTTKKAALLVEQEEYRYIPTLSADAGVRYGRSVSLSPNGARLIESNSIVLATGISHTLPIGTVLSADIEVGRTYRDSVELGDLGAAYDTAVNVQVTQPLLRGFGGDLGRANLRQAKLQEKVVDAQETALLNSIVLDTLESYWSLWSAERGLEIQKSALEIAKKQLAEAEIRMGAGDMAPAQLVPLRIQVAQAEEAMVTQEAQIRQLSIALAERLGVGTNESIRTDAAGPKQTVTPSLEEATELALKESPGISQIKANIGATKIRTEVAQNNALPRLDALASVNVAGLGTTPSDSLSSFGSLDAVVLYGGLRLELPVINRARRIEVERSEADTIIAETELELAERALKAEVASLLVNLQTAQQRLELAKDTAELARENVDAQNARFEAGRGTMLEVVDSVESVREAEFRVVQIEIQIAQERLKLDELTGRLTENWR</sequence>
<evidence type="ECO:0000256" key="9">
    <source>
        <dbReference type="SAM" id="SignalP"/>
    </source>
</evidence>
<dbReference type="InterPro" id="IPR003423">
    <property type="entry name" value="OMP_efflux"/>
</dbReference>
<evidence type="ECO:0000313" key="11">
    <source>
        <dbReference type="Proteomes" id="UP000321595"/>
    </source>
</evidence>
<comment type="subcellular location">
    <subcellularLocation>
        <location evidence="1">Cell outer membrane</location>
    </subcellularLocation>
</comment>
<dbReference type="GO" id="GO:0015562">
    <property type="term" value="F:efflux transmembrane transporter activity"/>
    <property type="evidence" value="ECO:0007669"/>
    <property type="project" value="InterPro"/>
</dbReference>
<dbReference type="PANTHER" id="PTHR30026:SF23">
    <property type="entry name" value="TO APRF-PUTATIVE OUTER MEMBRANE EFFLUX PROTEIN OR SECRETED ALKALINE PHOSPHATASE-RELATED"/>
    <property type="match status" value="1"/>
</dbReference>
<comment type="similarity">
    <text evidence="2">Belongs to the outer membrane factor (OMF) (TC 1.B.17) family.</text>
</comment>
<proteinExistence type="inferred from homology"/>
<reference evidence="10 11" key="1">
    <citation type="submission" date="2019-08" db="EMBL/GenBank/DDBJ databases">
        <authorList>
            <person name="Liang Q."/>
        </authorList>
    </citation>
    <scope>NUCLEOTIDE SEQUENCE [LARGE SCALE GENOMIC DNA]</scope>
    <source>
        <strain evidence="10 11">V1718</strain>
    </source>
</reference>
<dbReference type="GO" id="GO:0009279">
    <property type="term" value="C:cell outer membrane"/>
    <property type="evidence" value="ECO:0007669"/>
    <property type="project" value="UniProtKB-SubCell"/>
</dbReference>
<dbReference type="Proteomes" id="UP000321595">
    <property type="component" value="Chromosome"/>
</dbReference>
<evidence type="ECO:0000256" key="4">
    <source>
        <dbReference type="ARBA" id="ARBA00022452"/>
    </source>
</evidence>
<keyword evidence="3" id="KW-0813">Transport</keyword>
<evidence type="ECO:0000313" key="10">
    <source>
        <dbReference type="EMBL" id="QED26839.1"/>
    </source>
</evidence>
<evidence type="ECO:0000256" key="3">
    <source>
        <dbReference type="ARBA" id="ARBA00022448"/>
    </source>
</evidence>
<dbReference type="SUPFAM" id="SSF56954">
    <property type="entry name" value="Outer membrane efflux proteins (OEP)"/>
    <property type="match status" value="1"/>
</dbReference>
<feature type="coiled-coil region" evidence="8">
    <location>
        <begin position="391"/>
        <end position="432"/>
    </location>
</feature>
<dbReference type="Gene3D" id="1.20.1600.10">
    <property type="entry name" value="Outer membrane efflux proteins (OEP)"/>
    <property type="match status" value="1"/>
</dbReference>
<keyword evidence="8" id="KW-0175">Coiled coil</keyword>
<evidence type="ECO:0000256" key="6">
    <source>
        <dbReference type="ARBA" id="ARBA00023136"/>
    </source>
</evidence>
<evidence type="ECO:0000256" key="2">
    <source>
        <dbReference type="ARBA" id="ARBA00007613"/>
    </source>
</evidence>
<dbReference type="KEGG" id="bbae:FRD01_06200"/>
<evidence type="ECO:0000256" key="5">
    <source>
        <dbReference type="ARBA" id="ARBA00022692"/>
    </source>
</evidence>
<keyword evidence="9" id="KW-0732">Signal</keyword>
<evidence type="ECO:0000256" key="8">
    <source>
        <dbReference type="SAM" id="Coils"/>
    </source>
</evidence>
<protein>
    <submittedName>
        <fullName evidence="10">TolC family protein</fullName>
    </submittedName>
</protein>
<keyword evidence="7" id="KW-0998">Cell outer membrane</keyword>
<keyword evidence="11" id="KW-1185">Reference proteome</keyword>
<name>A0A5B8XTX1_9DELT</name>
<dbReference type="PANTHER" id="PTHR30026">
    <property type="entry name" value="OUTER MEMBRANE PROTEIN TOLC"/>
    <property type="match status" value="1"/>
</dbReference>
<dbReference type="AlphaFoldDB" id="A0A5B8XTX1"/>
<keyword evidence="4" id="KW-1134">Transmembrane beta strand</keyword>
<evidence type="ECO:0000256" key="1">
    <source>
        <dbReference type="ARBA" id="ARBA00004442"/>
    </source>
</evidence>
<gene>
    <name evidence="10" type="ORF">FRD01_06200</name>
</gene>
<accession>A0A5B8XTX1</accession>
<feature type="signal peptide" evidence="9">
    <location>
        <begin position="1"/>
        <end position="22"/>
    </location>
</feature>
<evidence type="ECO:0000256" key="7">
    <source>
        <dbReference type="ARBA" id="ARBA00023237"/>
    </source>
</evidence>
<dbReference type="GO" id="GO:0015288">
    <property type="term" value="F:porin activity"/>
    <property type="evidence" value="ECO:0007669"/>
    <property type="project" value="TreeGrafter"/>
</dbReference>
<dbReference type="EMBL" id="CP042467">
    <property type="protein sequence ID" value="QED26839.1"/>
    <property type="molecule type" value="Genomic_DNA"/>
</dbReference>
<keyword evidence="5" id="KW-0812">Transmembrane</keyword>
<dbReference type="Pfam" id="PF02321">
    <property type="entry name" value="OEP"/>
    <property type="match status" value="1"/>
</dbReference>
<dbReference type="GO" id="GO:1990281">
    <property type="term" value="C:efflux pump complex"/>
    <property type="evidence" value="ECO:0007669"/>
    <property type="project" value="TreeGrafter"/>
</dbReference>
<dbReference type="RefSeq" id="WP_146958524.1">
    <property type="nucleotide sequence ID" value="NZ_CP042467.1"/>
</dbReference>
<dbReference type="OrthoDB" id="5495419at2"/>
<feature type="coiled-coil region" evidence="8">
    <location>
        <begin position="199"/>
        <end position="257"/>
    </location>
</feature>
<organism evidence="10 11">
    <name type="scientific">Microvenator marinus</name>
    <dbReference type="NCBI Taxonomy" id="2600177"/>
    <lineage>
        <taxon>Bacteria</taxon>
        <taxon>Deltaproteobacteria</taxon>
        <taxon>Bradymonadales</taxon>
        <taxon>Microvenatoraceae</taxon>
        <taxon>Microvenator</taxon>
    </lineage>
</organism>
<dbReference type="InterPro" id="IPR051906">
    <property type="entry name" value="TolC-like"/>
</dbReference>
<keyword evidence="6" id="KW-0472">Membrane</keyword>
<feature type="chain" id="PRO_5023031287" evidence="9">
    <location>
        <begin position="23"/>
        <end position="483"/>
    </location>
</feature>